<proteinExistence type="inferred from homology"/>
<dbReference type="GO" id="GO:0015035">
    <property type="term" value="F:protein-disulfide reductase activity"/>
    <property type="evidence" value="ECO:0007669"/>
    <property type="project" value="UniProtKB-UniRule"/>
</dbReference>
<dbReference type="GO" id="GO:0005829">
    <property type="term" value="C:cytosol"/>
    <property type="evidence" value="ECO:0007669"/>
    <property type="project" value="TreeGrafter"/>
</dbReference>
<dbReference type="PANTHER" id="PTHR45663">
    <property type="entry name" value="GEO12009P1"/>
    <property type="match status" value="1"/>
</dbReference>
<feature type="disulfide bond" description="Redox-active" evidence="10">
    <location>
        <begin position="30"/>
        <end position="33"/>
    </location>
</feature>
<organism evidence="12 13">
    <name type="scientific">Clostridium botulinum D str. 1873</name>
    <dbReference type="NCBI Taxonomy" id="592027"/>
    <lineage>
        <taxon>Bacteria</taxon>
        <taxon>Bacillati</taxon>
        <taxon>Bacillota</taxon>
        <taxon>Clostridia</taxon>
        <taxon>Eubacteriales</taxon>
        <taxon>Clostridiaceae</taxon>
        <taxon>Clostridium</taxon>
    </lineage>
</organism>
<feature type="site" description="Contributes to redox potential value" evidence="9">
    <location>
        <position position="31"/>
    </location>
</feature>
<dbReference type="Proteomes" id="UP000006160">
    <property type="component" value="Unassembled WGS sequence"/>
</dbReference>
<evidence type="ECO:0000256" key="4">
    <source>
        <dbReference type="ARBA" id="ARBA00022982"/>
    </source>
</evidence>
<accession>A0A9P2LLB4</accession>
<evidence type="ECO:0000256" key="10">
    <source>
        <dbReference type="PIRSR" id="PIRSR000077-4"/>
    </source>
</evidence>
<evidence type="ECO:0000313" key="12">
    <source>
        <dbReference type="EMBL" id="EES91403.1"/>
    </source>
</evidence>
<feature type="domain" description="Thioredoxin" evidence="11">
    <location>
        <begin position="1"/>
        <end position="105"/>
    </location>
</feature>
<keyword evidence="3" id="KW-0813">Transport</keyword>
<evidence type="ECO:0000256" key="1">
    <source>
        <dbReference type="ARBA" id="ARBA00008987"/>
    </source>
</evidence>
<dbReference type="EMBL" id="ACSJ01000007">
    <property type="protein sequence ID" value="EES91403.1"/>
    <property type="molecule type" value="Genomic_DNA"/>
</dbReference>
<dbReference type="SUPFAM" id="SSF52833">
    <property type="entry name" value="Thioredoxin-like"/>
    <property type="match status" value="1"/>
</dbReference>
<dbReference type="GeneID" id="66318423"/>
<feature type="active site" description="Nucleophile" evidence="9">
    <location>
        <position position="30"/>
    </location>
</feature>
<evidence type="ECO:0000256" key="2">
    <source>
        <dbReference type="ARBA" id="ARBA00020570"/>
    </source>
</evidence>
<feature type="site" description="Contributes to redox potential value" evidence="9">
    <location>
        <position position="32"/>
    </location>
</feature>
<protein>
    <recommendedName>
        <fullName evidence="2 7">Thioredoxin</fullName>
    </recommendedName>
</protein>
<keyword evidence="5 10" id="KW-1015">Disulfide bond</keyword>
<dbReference type="PRINTS" id="PR00421">
    <property type="entry name" value="THIOREDOXIN"/>
</dbReference>
<reference evidence="12 13" key="1">
    <citation type="submission" date="2009-10" db="EMBL/GenBank/DDBJ databases">
        <authorList>
            <person name="Shrivastava S."/>
            <person name="Brinkac L.B."/>
            <person name="Brown J.L."/>
            <person name="Bruce D.B."/>
            <person name="Detter C."/>
            <person name="Green L.D."/>
            <person name="Munk C.A."/>
            <person name="Rogers Y.C."/>
            <person name="Tapia R."/>
            <person name="Saunders E.S."/>
            <person name="Sims D.R."/>
            <person name="Smith L.A."/>
            <person name="Smith T.J."/>
            <person name="Sutton G."/>
            <person name="Brettin T."/>
        </authorList>
    </citation>
    <scope>NUCLEOTIDE SEQUENCE [LARGE SCALE GENOMIC DNA]</scope>
    <source>
        <strain evidence="13">D str. 1873</strain>
    </source>
</reference>
<keyword evidence="6 10" id="KW-0676">Redox-active center</keyword>
<dbReference type="InterPro" id="IPR005746">
    <property type="entry name" value="Thioredoxin"/>
</dbReference>
<dbReference type="InterPro" id="IPR017937">
    <property type="entry name" value="Thioredoxin_CS"/>
</dbReference>
<evidence type="ECO:0000256" key="9">
    <source>
        <dbReference type="PIRSR" id="PIRSR000077-1"/>
    </source>
</evidence>
<dbReference type="NCBIfam" id="TIGR01068">
    <property type="entry name" value="thioredoxin"/>
    <property type="match status" value="1"/>
</dbReference>
<dbReference type="RefSeq" id="WP_003376186.1">
    <property type="nucleotide sequence ID" value="NZ_ACSJ01000007.1"/>
</dbReference>
<dbReference type="PIRSF" id="PIRSF000077">
    <property type="entry name" value="Thioredoxin"/>
    <property type="match status" value="1"/>
</dbReference>
<evidence type="ECO:0000259" key="11">
    <source>
        <dbReference type="PROSITE" id="PS51352"/>
    </source>
</evidence>
<dbReference type="InterPro" id="IPR036249">
    <property type="entry name" value="Thioredoxin-like_sf"/>
</dbReference>
<dbReference type="PANTHER" id="PTHR45663:SF11">
    <property type="entry name" value="GEO12009P1"/>
    <property type="match status" value="1"/>
</dbReference>
<sequence length="105" mass="11975">MIKEIGQSNFAKEVIDSEEAVVVDFWAPWCGPCKMLGPVMEELAHDMGHKAKFFKINVDENPEIAQKLQISSIPNVMVFKEGKVVENMVGFRPKKDFKEVLEKHI</sequence>
<keyword evidence="4" id="KW-0249">Electron transport</keyword>
<dbReference type="PROSITE" id="PS51352">
    <property type="entry name" value="THIOREDOXIN_2"/>
    <property type="match status" value="1"/>
</dbReference>
<evidence type="ECO:0000256" key="3">
    <source>
        <dbReference type="ARBA" id="ARBA00022448"/>
    </source>
</evidence>
<dbReference type="CDD" id="cd02947">
    <property type="entry name" value="TRX_family"/>
    <property type="match status" value="1"/>
</dbReference>
<dbReference type="GO" id="GO:0045454">
    <property type="term" value="P:cell redox homeostasis"/>
    <property type="evidence" value="ECO:0007669"/>
    <property type="project" value="TreeGrafter"/>
</dbReference>
<evidence type="ECO:0000256" key="6">
    <source>
        <dbReference type="ARBA" id="ARBA00023284"/>
    </source>
</evidence>
<evidence type="ECO:0000256" key="8">
    <source>
        <dbReference type="PIRNR" id="PIRNR000077"/>
    </source>
</evidence>
<dbReference type="AlphaFoldDB" id="A0A9P2LLB4"/>
<feature type="active site" description="Nucleophile" evidence="9">
    <location>
        <position position="33"/>
    </location>
</feature>
<dbReference type="InterPro" id="IPR013766">
    <property type="entry name" value="Thioredoxin_domain"/>
</dbReference>
<evidence type="ECO:0000313" key="13">
    <source>
        <dbReference type="Proteomes" id="UP000006160"/>
    </source>
</evidence>
<evidence type="ECO:0000256" key="7">
    <source>
        <dbReference type="NCBIfam" id="TIGR01068"/>
    </source>
</evidence>
<name>A0A9P2LLB4_CLOBO</name>
<dbReference type="Pfam" id="PF00085">
    <property type="entry name" value="Thioredoxin"/>
    <property type="match status" value="1"/>
</dbReference>
<dbReference type="FunFam" id="3.40.30.10:FF:000001">
    <property type="entry name" value="Thioredoxin"/>
    <property type="match status" value="1"/>
</dbReference>
<gene>
    <name evidence="12" type="primary">trxA</name>
    <name evidence="12" type="ORF">CLG_B1863</name>
</gene>
<dbReference type="PROSITE" id="PS00194">
    <property type="entry name" value="THIOREDOXIN_1"/>
    <property type="match status" value="1"/>
</dbReference>
<comment type="similarity">
    <text evidence="1 8">Belongs to the thioredoxin family.</text>
</comment>
<evidence type="ECO:0000256" key="5">
    <source>
        <dbReference type="ARBA" id="ARBA00023157"/>
    </source>
</evidence>
<comment type="caution">
    <text evidence="12">The sequence shown here is derived from an EMBL/GenBank/DDBJ whole genome shotgun (WGS) entry which is preliminary data.</text>
</comment>
<feature type="site" description="Deprotonates C-terminal active site Cys" evidence="9">
    <location>
        <position position="24"/>
    </location>
</feature>
<dbReference type="Gene3D" id="3.40.30.10">
    <property type="entry name" value="Glutaredoxin"/>
    <property type="match status" value="1"/>
</dbReference>